<dbReference type="NCBIfam" id="NF038403">
    <property type="entry name" value="perm_prefix_1"/>
    <property type="match status" value="1"/>
</dbReference>
<proteinExistence type="predicted"/>
<dbReference type="RefSeq" id="WP_285522371.1">
    <property type="nucleotide sequence ID" value="NZ_JASNGB010000039.1"/>
</dbReference>
<dbReference type="Proteomes" id="UP001302059">
    <property type="component" value="Unassembled WGS sequence"/>
</dbReference>
<name>A0ABT7JFF0_9DEIO</name>
<dbReference type="EMBL" id="JASNGB010000039">
    <property type="protein sequence ID" value="MDL2343777.1"/>
    <property type="molecule type" value="Genomic_DNA"/>
</dbReference>
<sequence>MNDLDRYLDRATRGLPKTERLRIREELQGSVLERAAEHQITGVGSDEALHLALREFGDPAPLASGLRRIHLWPRVGLFGGMSSAALALGLLTVLPSLAQPVTVTTQGLIARCGAEGPPPGERSCSQSRTFWVSLDSLRARLGKQGATLTTVTRSFPNPEAQSEGEPATLKENFLRVAWSDSGGVTGRFEVPITDARFDAFTRRFHRDLEGASLAPRDSEQVFTRDGQTFLDGQGLLEALRSSTTRPLTIERPLDGPVVQVGRPRLAVGQPGRGIAAGDLVERTVTGLLVHGYGATTFVGGGLLPGLGVQTGRVQGYGQRVRVRGQPGDLYVVVRPMTQPGRDTQGLGFDVVTVGQDGHIVFRTAQPRVRYTSNVRALAQSGSGKAAVALLHLGSGLRWEAGGPLRHRVEVP</sequence>
<reference evidence="1 2" key="1">
    <citation type="submission" date="2023-05" db="EMBL/GenBank/DDBJ databases">
        <authorList>
            <person name="Gao F."/>
        </authorList>
    </citation>
    <scope>NUCLEOTIDE SEQUENCE [LARGE SCALE GENOMIC DNA]</scope>
    <source>
        <strain evidence="1 2">MIMF12</strain>
    </source>
</reference>
<accession>A0ABT7JFF0</accession>
<evidence type="ECO:0000313" key="2">
    <source>
        <dbReference type="Proteomes" id="UP001302059"/>
    </source>
</evidence>
<organism evidence="1 2">
    <name type="scientific">Deinococcus rhizophilus</name>
    <dbReference type="NCBI Taxonomy" id="3049544"/>
    <lineage>
        <taxon>Bacteria</taxon>
        <taxon>Thermotogati</taxon>
        <taxon>Deinococcota</taxon>
        <taxon>Deinococci</taxon>
        <taxon>Deinococcales</taxon>
        <taxon>Deinococcaceae</taxon>
        <taxon>Deinococcus</taxon>
    </lineage>
</organism>
<gene>
    <name evidence="1" type="ORF">QOL99_06405</name>
</gene>
<comment type="caution">
    <text evidence="1">The sequence shown here is derived from an EMBL/GenBank/DDBJ whole genome shotgun (WGS) entry which is preliminary data.</text>
</comment>
<keyword evidence="2" id="KW-1185">Reference proteome</keyword>
<evidence type="ECO:0000313" key="1">
    <source>
        <dbReference type="EMBL" id="MDL2343777.1"/>
    </source>
</evidence>
<protein>
    <submittedName>
        <fullName evidence="1">Permease prefix domain 1-containing protein</fullName>
    </submittedName>
</protein>
<dbReference type="InterPro" id="IPR047928">
    <property type="entry name" value="Perm_prefix_1"/>
</dbReference>